<dbReference type="AlphaFoldDB" id="A0A8T2TRU5"/>
<accession>A0A8T2TRU5</accession>
<gene>
    <name evidence="2" type="ORF">KP509_11G010100</name>
</gene>
<dbReference type="Proteomes" id="UP000825935">
    <property type="component" value="Chromosome 11"/>
</dbReference>
<dbReference type="EMBL" id="CM035416">
    <property type="protein sequence ID" value="KAH7424466.1"/>
    <property type="molecule type" value="Genomic_DNA"/>
</dbReference>
<evidence type="ECO:0000313" key="3">
    <source>
        <dbReference type="Proteomes" id="UP000825935"/>
    </source>
</evidence>
<protein>
    <submittedName>
        <fullName evidence="2">Uncharacterized protein</fullName>
    </submittedName>
</protein>
<name>A0A8T2TRU5_CERRI</name>
<sequence length="526" mass="58233">MPPVNLISSTGSSLLDQNTEILQHEADIPSLHLLHQTSSIKTSLSMLSTLKRQLFTGNSKPDAEPVQNDLKPLPSEEKSIQQSHNDLTAHSVEDANTVKIKRFHLSPSSEYVDSVRQYSADGGSNAASKTSSDVPNALRSSKYYNSQADLQNSKFTWLSSRPTSEDVSATVSPGNRQVTTTNNHHCGVNASAIGNPSDDDVSLELSIGPAKRMPTTHLTKSIEAIRSKDRSGFSKWSRAELDSEGADCRPGQTSLCNSGGCEIQEESNDRGNFCKCSTFLRLAQDPAMSLTSNTKNRSMAPECTLLAAGQHSNEPITPYFVRWINSGTLGQWPSRERNIPVASQATITNKLLEAAFGPCEVATKMCKLNNSDHVRVHYLQRDDVTANIDTLNSSGNFGKSEEWTYITDQSKNFQTTDHVKCEADCVQNKTRSSKGAKRLRYHVKLGMPCNIRRSLELPNVVQEKTLVEFLQAKKQQKEHFLDKVVVKEDVYQSHPWHFTSGKPVPVGLLAIPMLTIHSFFSREELK</sequence>
<dbReference type="OrthoDB" id="1991223at2759"/>
<feature type="region of interest" description="Disordered" evidence="1">
    <location>
        <begin position="56"/>
        <end position="93"/>
    </location>
</feature>
<reference evidence="2" key="1">
    <citation type="submission" date="2021-08" db="EMBL/GenBank/DDBJ databases">
        <title>WGS assembly of Ceratopteris richardii.</title>
        <authorList>
            <person name="Marchant D.B."/>
            <person name="Chen G."/>
            <person name="Jenkins J."/>
            <person name="Shu S."/>
            <person name="Leebens-Mack J."/>
            <person name="Grimwood J."/>
            <person name="Schmutz J."/>
            <person name="Soltis P."/>
            <person name="Soltis D."/>
            <person name="Chen Z.-H."/>
        </authorList>
    </citation>
    <scope>NUCLEOTIDE SEQUENCE</scope>
    <source>
        <strain evidence="2">Whitten #5841</strain>
        <tissue evidence="2">Leaf</tissue>
    </source>
</reference>
<comment type="caution">
    <text evidence="2">The sequence shown here is derived from an EMBL/GenBank/DDBJ whole genome shotgun (WGS) entry which is preliminary data.</text>
</comment>
<evidence type="ECO:0000256" key="1">
    <source>
        <dbReference type="SAM" id="MobiDB-lite"/>
    </source>
</evidence>
<evidence type="ECO:0000313" key="2">
    <source>
        <dbReference type="EMBL" id="KAH7424466.1"/>
    </source>
</evidence>
<proteinExistence type="predicted"/>
<keyword evidence="3" id="KW-1185">Reference proteome</keyword>
<organism evidence="2 3">
    <name type="scientific">Ceratopteris richardii</name>
    <name type="common">Triangle waterfern</name>
    <dbReference type="NCBI Taxonomy" id="49495"/>
    <lineage>
        <taxon>Eukaryota</taxon>
        <taxon>Viridiplantae</taxon>
        <taxon>Streptophyta</taxon>
        <taxon>Embryophyta</taxon>
        <taxon>Tracheophyta</taxon>
        <taxon>Polypodiopsida</taxon>
        <taxon>Polypodiidae</taxon>
        <taxon>Polypodiales</taxon>
        <taxon>Pteridineae</taxon>
        <taxon>Pteridaceae</taxon>
        <taxon>Parkerioideae</taxon>
        <taxon>Ceratopteris</taxon>
    </lineage>
</organism>